<evidence type="ECO:0000256" key="5">
    <source>
        <dbReference type="SAM" id="MobiDB-lite"/>
    </source>
</evidence>
<dbReference type="InterPro" id="IPR016162">
    <property type="entry name" value="Ald_DH_N"/>
</dbReference>
<dbReference type="Pfam" id="PF00171">
    <property type="entry name" value="Aldedh"/>
    <property type="match status" value="1"/>
</dbReference>
<dbReference type="OrthoDB" id="310895at2759"/>
<proteinExistence type="inferred from homology"/>
<reference evidence="7" key="1">
    <citation type="journal article" date="2020" name="bioRxiv">
        <title>Comparative genomics of Chlamydomonas.</title>
        <authorList>
            <person name="Craig R.J."/>
            <person name="Hasan A.R."/>
            <person name="Ness R.W."/>
            <person name="Keightley P.D."/>
        </authorList>
    </citation>
    <scope>NUCLEOTIDE SEQUENCE</scope>
    <source>
        <strain evidence="7">CCAP 11/173</strain>
    </source>
</reference>
<dbReference type="AlphaFoldDB" id="A0A836BBX8"/>
<dbReference type="FunFam" id="3.40.309.10:FF:000002">
    <property type="entry name" value="Methylmalonate-semialdehyde dehydrogenase (Acylating)"/>
    <property type="match status" value="1"/>
</dbReference>
<dbReference type="PANTHER" id="PTHR43866">
    <property type="entry name" value="MALONATE-SEMIALDEHYDE DEHYDROGENASE"/>
    <property type="match status" value="1"/>
</dbReference>
<dbReference type="InterPro" id="IPR015590">
    <property type="entry name" value="Aldehyde_DH_dom"/>
</dbReference>
<feature type="region of interest" description="Disordered" evidence="5">
    <location>
        <begin position="523"/>
        <end position="556"/>
    </location>
</feature>
<dbReference type="SUPFAM" id="SSF53720">
    <property type="entry name" value="ALDH-like"/>
    <property type="match status" value="1"/>
</dbReference>
<evidence type="ECO:0000256" key="3">
    <source>
        <dbReference type="ARBA" id="ARBA00023002"/>
    </source>
</evidence>
<dbReference type="Proteomes" id="UP000613740">
    <property type="component" value="Unassembled WGS sequence"/>
</dbReference>
<dbReference type="CDD" id="cd07085">
    <property type="entry name" value="ALDH_F6_MMSDH"/>
    <property type="match status" value="1"/>
</dbReference>
<keyword evidence="3" id="KW-0560">Oxidoreductase</keyword>
<dbReference type="FunFam" id="3.40.605.10:FF:000003">
    <property type="entry name" value="Methylmalonate-semialdehyde dehydrogenase [acylating]"/>
    <property type="match status" value="1"/>
</dbReference>
<dbReference type="GO" id="GO:0004491">
    <property type="term" value="F:methylmalonate-semialdehyde dehydrogenase (acylating, NAD) activity"/>
    <property type="evidence" value="ECO:0007669"/>
    <property type="project" value="UniProtKB-EC"/>
</dbReference>
<keyword evidence="4" id="KW-0520">NAD</keyword>
<dbReference type="Gene3D" id="3.40.309.10">
    <property type="entry name" value="Aldehyde Dehydrogenase, Chain A, domain 2"/>
    <property type="match status" value="1"/>
</dbReference>
<evidence type="ECO:0000256" key="2">
    <source>
        <dbReference type="ARBA" id="ARBA00013048"/>
    </source>
</evidence>
<dbReference type="InterPro" id="IPR016161">
    <property type="entry name" value="Ald_DH/histidinol_DH"/>
</dbReference>
<dbReference type="GO" id="GO:0005739">
    <property type="term" value="C:mitochondrion"/>
    <property type="evidence" value="ECO:0007669"/>
    <property type="project" value="TreeGrafter"/>
</dbReference>
<dbReference type="Gene3D" id="3.40.605.10">
    <property type="entry name" value="Aldehyde Dehydrogenase, Chain A, domain 1"/>
    <property type="match status" value="1"/>
</dbReference>
<name>A0A836BBX8_9CHLO</name>
<accession>A0A836BBX8</accession>
<feature type="domain" description="Aldehyde dehydrogenase" evidence="6">
    <location>
        <begin position="45"/>
        <end position="510"/>
    </location>
</feature>
<dbReference type="NCBIfam" id="TIGR01722">
    <property type="entry name" value="MMSDH"/>
    <property type="match status" value="1"/>
</dbReference>
<evidence type="ECO:0000313" key="8">
    <source>
        <dbReference type="Proteomes" id="UP000613740"/>
    </source>
</evidence>
<sequence length="556" mass="58352">MLRGQQRSGPVFRAGHRLFASAAAPSPLAAAAAPPKVKLLIDGQFVDSTTENWLDVVNPATQDVLGKLPLTTKAEFNAAVKAAADAFPKWRSTPVPTRVRVMFKFQELIRANMEELARSVTMEQGKTLADARGDVFRGLEVVETACGIAPYLTGEMVENVAGGIDCYSIRQPLGVVAGICPFNFPAMVPLWMFPLAITAGNTFVLKPSERDPGAAAMLADLAQQAGLPKGVLNIVQGSRDVVNWICDDPTIRAISFVGSDSAGKYIYARGCAAGKRVQANLGAKNHAVIMPDADVDSTVKALAGAAFGAAGQRCMAISAAVFVGGFSERWRAPLLEAARGLKLNAGWERDADVGPMISPEAKARAERLIASGAAAGAQVLLDGRGVVVPGYERGNFLGPTLLAGVTPDMEAYKEEIFGPVLSCLDAATLDDALAIVNGNEHGNGTAIFTRSGAAARRFQNEVDVGMVGINVPIPVPLPFFSFTGWRGSFAGDLHMYGRAGVQFYTQTKTVTAKWPAEDVSGISAATSTTSASSKGSSSCGPKPKERLPGLDRVGAS</sequence>
<dbReference type="EC" id="1.2.1.27" evidence="2"/>
<dbReference type="EMBL" id="JAEHOD010000003">
    <property type="protein sequence ID" value="KAG2453906.1"/>
    <property type="molecule type" value="Genomic_DNA"/>
</dbReference>
<keyword evidence="8" id="KW-1185">Reference proteome</keyword>
<dbReference type="GO" id="GO:0006574">
    <property type="term" value="P:L-valine catabolic process"/>
    <property type="evidence" value="ECO:0007669"/>
    <property type="project" value="TreeGrafter"/>
</dbReference>
<dbReference type="GO" id="GO:0006210">
    <property type="term" value="P:thymine catabolic process"/>
    <property type="evidence" value="ECO:0007669"/>
    <property type="project" value="TreeGrafter"/>
</dbReference>
<gene>
    <name evidence="7" type="ORF">HYH02_002110</name>
</gene>
<comment type="similarity">
    <text evidence="1">Belongs to the aldehyde dehydrogenase family.</text>
</comment>
<feature type="compositionally biased region" description="Low complexity" evidence="5">
    <location>
        <begin position="523"/>
        <end position="540"/>
    </location>
</feature>
<dbReference type="InterPro" id="IPR010061">
    <property type="entry name" value="MeMal-semiAld_DH"/>
</dbReference>
<dbReference type="PANTHER" id="PTHR43866:SF3">
    <property type="entry name" value="METHYLMALONATE-SEMIALDEHYDE DEHYDROGENASE [ACYLATING], MITOCHONDRIAL"/>
    <property type="match status" value="1"/>
</dbReference>
<organism evidence="7 8">
    <name type="scientific">Chlamydomonas schloesseri</name>
    <dbReference type="NCBI Taxonomy" id="2026947"/>
    <lineage>
        <taxon>Eukaryota</taxon>
        <taxon>Viridiplantae</taxon>
        <taxon>Chlorophyta</taxon>
        <taxon>core chlorophytes</taxon>
        <taxon>Chlorophyceae</taxon>
        <taxon>CS clade</taxon>
        <taxon>Chlamydomonadales</taxon>
        <taxon>Chlamydomonadaceae</taxon>
        <taxon>Chlamydomonas</taxon>
    </lineage>
</organism>
<dbReference type="InterPro" id="IPR016163">
    <property type="entry name" value="Ald_DH_C"/>
</dbReference>
<protein>
    <recommendedName>
        <fullName evidence="2">methylmalonate-semialdehyde dehydrogenase (CoA acylating)</fullName>
        <ecNumber evidence="2">1.2.1.27</ecNumber>
    </recommendedName>
</protein>
<evidence type="ECO:0000259" key="6">
    <source>
        <dbReference type="Pfam" id="PF00171"/>
    </source>
</evidence>
<evidence type="ECO:0000256" key="4">
    <source>
        <dbReference type="ARBA" id="ARBA00023027"/>
    </source>
</evidence>
<dbReference type="InterPro" id="IPR016160">
    <property type="entry name" value="Ald_DH_CS_CYS"/>
</dbReference>
<comment type="caution">
    <text evidence="7">The sequence shown here is derived from an EMBL/GenBank/DDBJ whole genome shotgun (WGS) entry which is preliminary data.</text>
</comment>
<evidence type="ECO:0000313" key="7">
    <source>
        <dbReference type="EMBL" id="KAG2453906.1"/>
    </source>
</evidence>
<evidence type="ECO:0000256" key="1">
    <source>
        <dbReference type="ARBA" id="ARBA00009986"/>
    </source>
</evidence>
<dbReference type="PROSITE" id="PS00070">
    <property type="entry name" value="ALDEHYDE_DEHYDR_CYS"/>
    <property type="match status" value="1"/>
</dbReference>